<name>A0A7Z2ZR67_9BACL</name>
<protein>
    <submittedName>
        <fullName evidence="3">Glucosamine-6-phosphate deaminase</fullName>
    </submittedName>
</protein>
<dbReference type="GO" id="GO:0006046">
    <property type="term" value="P:N-acetylglucosamine catabolic process"/>
    <property type="evidence" value="ECO:0007669"/>
    <property type="project" value="TreeGrafter"/>
</dbReference>
<dbReference type="InterPro" id="IPR006148">
    <property type="entry name" value="Glc/Gal-6P_isomerase"/>
</dbReference>
<evidence type="ECO:0000313" key="3">
    <source>
        <dbReference type="EMBL" id="QJD87727.1"/>
    </source>
</evidence>
<dbReference type="EMBL" id="CP051680">
    <property type="protein sequence ID" value="QJD87727.1"/>
    <property type="molecule type" value="Genomic_DNA"/>
</dbReference>
<organism evidence="3 4">
    <name type="scientific">Cohnella herbarum</name>
    <dbReference type="NCBI Taxonomy" id="2728023"/>
    <lineage>
        <taxon>Bacteria</taxon>
        <taxon>Bacillati</taxon>
        <taxon>Bacillota</taxon>
        <taxon>Bacilli</taxon>
        <taxon>Bacillales</taxon>
        <taxon>Paenibacillaceae</taxon>
        <taxon>Cohnella</taxon>
    </lineage>
</organism>
<dbReference type="InterPro" id="IPR004547">
    <property type="entry name" value="Glucosamine6P_isomerase"/>
</dbReference>
<dbReference type="Gene3D" id="3.40.50.1360">
    <property type="match status" value="1"/>
</dbReference>
<dbReference type="GO" id="GO:0005975">
    <property type="term" value="P:carbohydrate metabolic process"/>
    <property type="evidence" value="ECO:0007669"/>
    <property type="project" value="InterPro"/>
</dbReference>
<keyword evidence="1" id="KW-0119">Carbohydrate metabolism</keyword>
<feature type="domain" description="Glucosamine/galactosamine-6-phosphate isomerase" evidence="2">
    <location>
        <begin position="9"/>
        <end position="227"/>
    </location>
</feature>
<dbReference type="PANTHER" id="PTHR11280:SF6">
    <property type="entry name" value="GLUCOSAMINE-6-PHOSPHATE ISOMERASE NAGB"/>
    <property type="match status" value="1"/>
</dbReference>
<evidence type="ECO:0000313" key="4">
    <source>
        <dbReference type="Proteomes" id="UP000502248"/>
    </source>
</evidence>
<proteinExistence type="predicted"/>
<dbReference type="Proteomes" id="UP000502248">
    <property type="component" value="Chromosome"/>
</dbReference>
<sequence>MKLNILENADRMGYEAALESAELLRKIIGEQGRARIVLSTGASQFEFLRHFIKQDIEWNKVEMFHLDEYIALSEQHPASFRKYLKERFLQHVGVENYWLINGEGDVQATIGQLNEEIGKAPIDLALIGIGENAHIAFNDPPANFEVGDPYIVVDLNDACKNQQVGEGWFASPEDVPQQAITMTVKQILRSRHIISCVPHKAKAKAIGLAINNDVDRNVPATILKTHASWTLYLDRESSQEIYVWPETAQ</sequence>
<evidence type="ECO:0000259" key="2">
    <source>
        <dbReference type="Pfam" id="PF01182"/>
    </source>
</evidence>
<dbReference type="GO" id="GO:0019262">
    <property type="term" value="P:N-acetylneuraminate catabolic process"/>
    <property type="evidence" value="ECO:0007669"/>
    <property type="project" value="TreeGrafter"/>
</dbReference>
<dbReference type="GO" id="GO:0042802">
    <property type="term" value="F:identical protein binding"/>
    <property type="evidence" value="ECO:0007669"/>
    <property type="project" value="TreeGrafter"/>
</dbReference>
<dbReference type="GO" id="GO:0005737">
    <property type="term" value="C:cytoplasm"/>
    <property type="evidence" value="ECO:0007669"/>
    <property type="project" value="TreeGrafter"/>
</dbReference>
<dbReference type="GO" id="GO:0006043">
    <property type="term" value="P:glucosamine catabolic process"/>
    <property type="evidence" value="ECO:0007669"/>
    <property type="project" value="TreeGrafter"/>
</dbReference>
<accession>A0A7Z2ZR67</accession>
<dbReference type="GO" id="GO:0004342">
    <property type="term" value="F:glucosamine-6-phosphate deaminase activity"/>
    <property type="evidence" value="ECO:0007669"/>
    <property type="project" value="InterPro"/>
</dbReference>
<dbReference type="Pfam" id="PF01182">
    <property type="entry name" value="Glucosamine_iso"/>
    <property type="match status" value="1"/>
</dbReference>
<dbReference type="SUPFAM" id="SSF100950">
    <property type="entry name" value="NagB/RpiA/CoA transferase-like"/>
    <property type="match status" value="1"/>
</dbReference>
<gene>
    <name evidence="3" type="ORF">HH215_34080</name>
</gene>
<dbReference type="RefSeq" id="WP_169283969.1">
    <property type="nucleotide sequence ID" value="NZ_CP051680.1"/>
</dbReference>
<dbReference type="PANTHER" id="PTHR11280">
    <property type="entry name" value="GLUCOSAMINE-6-PHOSPHATE ISOMERASE"/>
    <property type="match status" value="1"/>
</dbReference>
<dbReference type="InterPro" id="IPR037171">
    <property type="entry name" value="NagB/RpiA_transferase-like"/>
</dbReference>
<reference evidence="3 4" key="1">
    <citation type="submission" date="2020-04" db="EMBL/GenBank/DDBJ databases">
        <title>Genome sequencing of novel species.</title>
        <authorList>
            <person name="Heo J."/>
            <person name="Kim S.-J."/>
            <person name="Kim J.-S."/>
            <person name="Hong S.-B."/>
            <person name="Kwon S.-W."/>
        </authorList>
    </citation>
    <scope>NUCLEOTIDE SEQUENCE [LARGE SCALE GENOMIC DNA]</scope>
    <source>
        <strain evidence="3 4">MFER-1</strain>
    </source>
</reference>
<evidence type="ECO:0000256" key="1">
    <source>
        <dbReference type="ARBA" id="ARBA00023277"/>
    </source>
</evidence>
<dbReference type="KEGG" id="cheb:HH215_34080"/>
<dbReference type="AlphaFoldDB" id="A0A7Z2ZR67"/>
<keyword evidence="4" id="KW-1185">Reference proteome</keyword>